<feature type="region of interest" description="Disordered" evidence="2">
    <location>
        <begin position="349"/>
        <end position="391"/>
    </location>
</feature>
<dbReference type="GO" id="GO:0005768">
    <property type="term" value="C:endosome"/>
    <property type="evidence" value="ECO:0007669"/>
    <property type="project" value="TreeGrafter"/>
</dbReference>
<dbReference type="InterPro" id="IPR015404">
    <property type="entry name" value="Vps5_C"/>
</dbReference>
<dbReference type="Gene3D" id="1.20.1270.60">
    <property type="entry name" value="Arfaptin homology (AH) domain/BAR domain"/>
    <property type="match status" value="1"/>
</dbReference>
<reference evidence="4" key="1">
    <citation type="journal article" date="2020" name="Fungal Divers.">
        <title>Resolving the Mortierellaceae phylogeny through synthesis of multi-gene phylogenetics and phylogenomics.</title>
        <authorList>
            <person name="Vandepol N."/>
            <person name="Liber J."/>
            <person name="Desiro A."/>
            <person name="Na H."/>
            <person name="Kennedy M."/>
            <person name="Barry K."/>
            <person name="Grigoriev I.V."/>
            <person name="Miller A.N."/>
            <person name="O'Donnell K."/>
            <person name="Stajich J.E."/>
            <person name="Bonito G."/>
        </authorList>
    </citation>
    <scope>NUCLEOTIDE SEQUENCE</scope>
    <source>
        <strain evidence="4">NRRL 2769</strain>
    </source>
</reference>
<feature type="compositionally biased region" description="Gly residues" evidence="2">
    <location>
        <begin position="353"/>
        <end position="363"/>
    </location>
</feature>
<dbReference type="PANTHER" id="PTHR10555">
    <property type="entry name" value="SORTING NEXIN"/>
    <property type="match status" value="1"/>
</dbReference>
<dbReference type="EMBL" id="JAAAID010000046">
    <property type="protein sequence ID" value="KAG0023696.1"/>
    <property type="molecule type" value="Genomic_DNA"/>
</dbReference>
<feature type="region of interest" description="Disordered" evidence="2">
    <location>
        <begin position="548"/>
        <end position="567"/>
    </location>
</feature>
<dbReference type="Proteomes" id="UP000703661">
    <property type="component" value="Unassembled WGS sequence"/>
</dbReference>
<evidence type="ECO:0000256" key="2">
    <source>
        <dbReference type="SAM" id="MobiDB-lite"/>
    </source>
</evidence>
<keyword evidence="1" id="KW-0175">Coiled coil</keyword>
<evidence type="ECO:0000313" key="5">
    <source>
        <dbReference type="Proteomes" id="UP000703661"/>
    </source>
</evidence>
<dbReference type="AlphaFoldDB" id="A0A9P6T435"/>
<sequence length="567" mass="62915">MRSLKVSVPEAASSGGTITFKILVNTANSDMSAFVDYVIPPLPESLSEKQYEDVDQVEQKRVQIERFLQRTHLDSIDSKRATLGFLRFDNIIKPSYDRGMRMYRPSENVEENDQGEFQRRQTYILAMEQAFTGILDTGLRLTKEREKLGDMYSQLGDSTMEVLSSKYRLGDGQRIDNRERHQALDEEMQIFGVLSDDLRLSIRRQAKSETFYFTDLVHEYRGMLHGLKDVMNSRTDRLSEYVSASKSVTKRQARLEQAVQKSETSPAADLVDKAQLSLEGANAKLDEAREEFKKSQEIVTRELLRYEKDRAKEWQASVKDYAEKQVFYEKEKLLALEKAWASIQDLRTNAGGELSGGNSGVRGRGPEPSGRSRSYWPSGLGSPFAPDLTREGLTDSLQSGVASNLTPLVTESATQGRLPQNAGPGSANVSNYNNSGYSSGYNSGYNSGYTSGEQDEGARSEPGYFPATKLSRSGSGPRSSKATQSESTGKSGPRKGSLPEMTSSSNIPILTAAVSSGTRDEGSFVPNYSTSPLHLETHSKLDILSAEREDKNKDGYDPLMVRPGFTD</sequence>
<evidence type="ECO:0000313" key="4">
    <source>
        <dbReference type="EMBL" id="KAG0023696.1"/>
    </source>
</evidence>
<organism evidence="4 5">
    <name type="scientific">Entomortierella chlamydospora</name>
    <dbReference type="NCBI Taxonomy" id="101097"/>
    <lineage>
        <taxon>Eukaryota</taxon>
        <taxon>Fungi</taxon>
        <taxon>Fungi incertae sedis</taxon>
        <taxon>Mucoromycota</taxon>
        <taxon>Mortierellomycotina</taxon>
        <taxon>Mortierellomycetes</taxon>
        <taxon>Mortierellales</taxon>
        <taxon>Mortierellaceae</taxon>
        <taxon>Entomortierella</taxon>
    </lineage>
</organism>
<accession>A0A9P6T435</accession>
<gene>
    <name evidence="4" type="ORF">BGZ80_008467</name>
</gene>
<feature type="coiled-coil region" evidence="1">
    <location>
        <begin position="271"/>
        <end position="298"/>
    </location>
</feature>
<feature type="domain" description="Sorting nexin/Vps5-like C-terminal" evidence="3">
    <location>
        <begin position="106"/>
        <end position="332"/>
    </location>
</feature>
<feature type="region of interest" description="Disordered" evidence="2">
    <location>
        <begin position="446"/>
        <end position="533"/>
    </location>
</feature>
<protein>
    <recommendedName>
        <fullName evidence="3">Sorting nexin/Vps5-like C-terminal domain-containing protein</fullName>
    </recommendedName>
</protein>
<dbReference type="InterPro" id="IPR027267">
    <property type="entry name" value="AH/BAR_dom_sf"/>
</dbReference>
<evidence type="ECO:0000256" key="1">
    <source>
        <dbReference type="SAM" id="Coils"/>
    </source>
</evidence>
<dbReference type="Pfam" id="PF09325">
    <property type="entry name" value="Vps5"/>
    <property type="match status" value="1"/>
</dbReference>
<name>A0A9P6T435_9FUNG</name>
<evidence type="ECO:0000259" key="3">
    <source>
        <dbReference type="Pfam" id="PF09325"/>
    </source>
</evidence>
<keyword evidence="5" id="KW-1185">Reference proteome</keyword>
<dbReference type="GO" id="GO:0035091">
    <property type="term" value="F:phosphatidylinositol binding"/>
    <property type="evidence" value="ECO:0007669"/>
    <property type="project" value="TreeGrafter"/>
</dbReference>
<proteinExistence type="predicted"/>
<comment type="caution">
    <text evidence="4">The sequence shown here is derived from an EMBL/GenBank/DDBJ whole genome shotgun (WGS) entry which is preliminary data.</text>
</comment>
<feature type="compositionally biased region" description="Polar residues" evidence="2">
    <location>
        <begin position="500"/>
        <end position="517"/>
    </location>
</feature>
<dbReference type="PANTHER" id="PTHR10555:SF170">
    <property type="entry name" value="FI18122P1"/>
    <property type="match status" value="1"/>
</dbReference>
<feature type="compositionally biased region" description="Polar residues" evidence="2">
    <location>
        <begin position="470"/>
        <end position="490"/>
    </location>
</feature>